<dbReference type="AlphaFoldDB" id="A0AAD7II19"/>
<keyword evidence="4" id="KW-1185">Reference proteome</keyword>
<evidence type="ECO:0000259" key="2">
    <source>
        <dbReference type="Pfam" id="PF20415"/>
    </source>
</evidence>
<gene>
    <name evidence="3" type="ORF">DFH07DRAFT_836192</name>
</gene>
<organism evidence="3 4">
    <name type="scientific">Mycena maculata</name>
    <dbReference type="NCBI Taxonomy" id="230809"/>
    <lineage>
        <taxon>Eukaryota</taxon>
        <taxon>Fungi</taxon>
        <taxon>Dikarya</taxon>
        <taxon>Basidiomycota</taxon>
        <taxon>Agaricomycotina</taxon>
        <taxon>Agaricomycetes</taxon>
        <taxon>Agaricomycetidae</taxon>
        <taxon>Agaricales</taxon>
        <taxon>Marasmiineae</taxon>
        <taxon>Mycenaceae</taxon>
        <taxon>Mycena</taxon>
    </lineage>
</organism>
<proteinExistence type="predicted"/>
<comment type="caution">
    <text evidence="3">The sequence shown here is derived from an EMBL/GenBank/DDBJ whole genome shotgun (WGS) entry which is preliminary data.</text>
</comment>
<name>A0AAD7II19_9AGAR</name>
<dbReference type="EMBL" id="JARJLG010000116">
    <property type="protein sequence ID" value="KAJ7742711.1"/>
    <property type="molecule type" value="Genomic_DNA"/>
</dbReference>
<evidence type="ECO:0000313" key="4">
    <source>
        <dbReference type="Proteomes" id="UP001215280"/>
    </source>
</evidence>
<sequence length="432" mass="49202">MAYNWNNRGRPRRRASSRTRYPDTPYTRDYEFAELEDTDTFRRSPGPVPWNTWDSGPIAPVYTPSFIPPPPGAQSPWQPPWGGVFLPPTSPASYGFAELEDTDRLPRPSDFSSWGRQSPFRGLQPMPPPTWMDAPPSLVDAGFGQTQLGTPVGPITPTPMQSAWDAWNAGSPFIPPTSHALPPPFPGQSPFPALTFRPMTPSTPGPDVQPVLFTKRYPYDRENLAARPSDWRYDYVPPLRHFRCLSRLTNPPSDRIKINLEHCHLSPLLLMPTNRRPIMSFDLRSDDPFDPTNLELLTTSGRPFNPTDLCQLATTRPVRRLRFYHPRLPWYIDVRASQPNGVLVGDVLHQIHHKVHRPIRPEDFSNTVLDAADREMITDAYRARCDDRVEIMQEGVQRVDFLGTDCILQGFVQGRSGMWLMKTIRINRNMDG</sequence>
<feature type="domain" description="DUF6699" evidence="2">
    <location>
        <begin position="291"/>
        <end position="415"/>
    </location>
</feature>
<evidence type="ECO:0000313" key="3">
    <source>
        <dbReference type="EMBL" id="KAJ7742711.1"/>
    </source>
</evidence>
<feature type="region of interest" description="Disordered" evidence="1">
    <location>
        <begin position="1"/>
        <end position="25"/>
    </location>
</feature>
<evidence type="ECO:0000256" key="1">
    <source>
        <dbReference type="SAM" id="MobiDB-lite"/>
    </source>
</evidence>
<dbReference type="Pfam" id="PF20415">
    <property type="entry name" value="DUF6699"/>
    <property type="match status" value="1"/>
</dbReference>
<reference evidence="3" key="1">
    <citation type="submission" date="2023-03" db="EMBL/GenBank/DDBJ databases">
        <title>Massive genome expansion in bonnet fungi (Mycena s.s.) driven by repeated elements and novel gene families across ecological guilds.</title>
        <authorList>
            <consortium name="Lawrence Berkeley National Laboratory"/>
            <person name="Harder C.B."/>
            <person name="Miyauchi S."/>
            <person name="Viragh M."/>
            <person name="Kuo A."/>
            <person name="Thoen E."/>
            <person name="Andreopoulos B."/>
            <person name="Lu D."/>
            <person name="Skrede I."/>
            <person name="Drula E."/>
            <person name="Henrissat B."/>
            <person name="Morin E."/>
            <person name="Kohler A."/>
            <person name="Barry K."/>
            <person name="LaButti K."/>
            <person name="Morin E."/>
            <person name="Salamov A."/>
            <person name="Lipzen A."/>
            <person name="Mereny Z."/>
            <person name="Hegedus B."/>
            <person name="Baldrian P."/>
            <person name="Stursova M."/>
            <person name="Weitz H."/>
            <person name="Taylor A."/>
            <person name="Grigoriev I.V."/>
            <person name="Nagy L.G."/>
            <person name="Martin F."/>
            <person name="Kauserud H."/>
        </authorList>
    </citation>
    <scope>NUCLEOTIDE SEQUENCE</scope>
    <source>
        <strain evidence="3">CBHHK188m</strain>
    </source>
</reference>
<dbReference type="InterPro" id="IPR046522">
    <property type="entry name" value="DUF6699"/>
</dbReference>
<accession>A0AAD7II19</accession>
<protein>
    <recommendedName>
        <fullName evidence="2">DUF6699 domain-containing protein</fullName>
    </recommendedName>
</protein>
<dbReference type="Proteomes" id="UP001215280">
    <property type="component" value="Unassembled WGS sequence"/>
</dbReference>